<evidence type="ECO:0000256" key="2">
    <source>
        <dbReference type="ARBA" id="ARBA00004328"/>
    </source>
</evidence>
<evidence type="ECO:0000313" key="22">
    <source>
        <dbReference type="EMBL" id="WOZ55666.1"/>
    </source>
</evidence>
<evidence type="ECO:0000256" key="4">
    <source>
        <dbReference type="ARBA" id="ARBA00022475"/>
    </source>
</evidence>
<protein>
    <recommendedName>
        <fullName evidence="3">receptor protein-tyrosine kinase</fullName>
        <ecNumber evidence="3">2.7.10.1</ecNumber>
    </recommendedName>
</protein>
<keyword evidence="14" id="KW-0472">Membrane</keyword>
<comment type="subcellular location">
    <subcellularLocation>
        <location evidence="1">Cell membrane</location>
        <topology evidence="1">Single-pass type I membrane protein</topology>
    </subcellularLocation>
    <subcellularLocation>
        <location evidence="2">Virion</location>
    </subcellularLocation>
</comment>
<evidence type="ECO:0000256" key="19">
    <source>
        <dbReference type="SAM" id="MobiDB-lite"/>
    </source>
</evidence>
<gene>
    <name evidence="22" type="ORF">CRP118_gp35</name>
</gene>
<keyword evidence="23" id="KW-1185">Reference proteome</keyword>
<evidence type="ECO:0000259" key="21">
    <source>
        <dbReference type="Pfam" id="PF12810"/>
    </source>
</evidence>
<dbReference type="Pfam" id="PF03906">
    <property type="entry name" value="Phage_T7_tail"/>
    <property type="match status" value="1"/>
</dbReference>
<feature type="region of interest" description="Disordered" evidence="19">
    <location>
        <begin position="164"/>
        <end position="194"/>
    </location>
</feature>
<dbReference type="EMBL" id="OR420741">
    <property type="protein sequence ID" value="WOZ55666.1"/>
    <property type="molecule type" value="Genomic_DNA"/>
</dbReference>
<keyword evidence="18" id="KW-0325">Glycoprotein</keyword>
<dbReference type="InterPro" id="IPR005604">
    <property type="entry name" value="Phage_T7_tail_fibre-like_N"/>
</dbReference>
<feature type="region of interest" description="Disordered" evidence="19">
    <location>
        <begin position="419"/>
        <end position="443"/>
    </location>
</feature>
<dbReference type="GO" id="GO:0005524">
    <property type="term" value="F:ATP binding"/>
    <property type="evidence" value="ECO:0007669"/>
    <property type="project" value="UniProtKB-KW"/>
</dbReference>
<reference evidence="22 23" key="1">
    <citation type="submission" date="2023-08" db="EMBL/GenBank/DDBJ databases">
        <authorList>
            <person name="Du S."/>
            <person name="Wu Z."/>
            <person name="Wu Y."/>
            <person name="Yang M."/>
            <person name="Shao J."/>
            <person name="Liu H."/>
            <person name="Zhao Y."/>
            <person name="Zhang Z."/>
        </authorList>
    </citation>
    <scope>NUCLEOTIDE SEQUENCE [LARGE SCALE GENOMIC DNA]</scope>
</reference>
<feature type="domain" description="ALK/LTK-like glycine-rich" evidence="21">
    <location>
        <begin position="836"/>
        <end position="1043"/>
    </location>
</feature>
<evidence type="ECO:0000256" key="13">
    <source>
        <dbReference type="ARBA" id="ARBA00022989"/>
    </source>
</evidence>
<keyword evidence="7" id="KW-0732">Signal</keyword>
<keyword evidence="13" id="KW-1133">Transmembrane helix</keyword>
<keyword evidence="8" id="KW-1227">Viral tail protein</keyword>
<keyword evidence="17" id="KW-0675">Receptor</keyword>
<dbReference type="Pfam" id="PF12810">
    <property type="entry name" value="ALK_LTK_GRD"/>
    <property type="match status" value="1"/>
</dbReference>
<keyword evidence="11" id="KW-0067">ATP-binding</keyword>
<evidence type="ECO:0000256" key="12">
    <source>
        <dbReference type="ARBA" id="ARBA00022844"/>
    </source>
</evidence>
<evidence type="ECO:0000256" key="15">
    <source>
        <dbReference type="ARBA" id="ARBA00023137"/>
    </source>
</evidence>
<keyword evidence="12" id="KW-0946">Virion</keyword>
<evidence type="ECO:0000256" key="7">
    <source>
        <dbReference type="ARBA" id="ARBA00022729"/>
    </source>
</evidence>
<dbReference type="InterPro" id="IPR055163">
    <property type="entry name" value="ALK/LTK-like_GRD"/>
</dbReference>
<evidence type="ECO:0000256" key="1">
    <source>
        <dbReference type="ARBA" id="ARBA00004251"/>
    </source>
</evidence>
<dbReference type="EC" id="2.7.10.1" evidence="3"/>
<proteinExistence type="predicted"/>
<accession>A0AAX4G435</accession>
<feature type="domain" description="Bacteriophage T7 tail fibre protein-like N-terminal" evidence="20">
    <location>
        <begin position="1"/>
        <end position="125"/>
    </location>
</feature>
<keyword evidence="10" id="KW-0418">Kinase</keyword>
<evidence type="ECO:0000259" key="20">
    <source>
        <dbReference type="Pfam" id="PF03906"/>
    </source>
</evidence>
<evidence type="ECO:0000256" key="14">
    <source>
        <dbReference type="ARBA" id="ARBA00023136"/>
    </source>
</evidence>
<evidence type="ECO:0000313" key="23">
    <source>
        <dbReference type="Proteomes" id="UP001301582"/>
    </source>
</evidence>
<evidence type="ECO:0000256" key="18">
    <source>
        <dbReference type="ARBA" id="ARBA00023180"/>
    </source>
</evidence>
<keyword evidence="5" id="KW-0808">Transferase</keyword>
<evidence type="ECO:0000256" key="16">
    <source>
        <dbReference type="ARBA" id="ARBA00023157"/>
    </source>
</evidence>
<evidence type="ECO:0000256" key="9">
    <source>
        <dbReference type="ARBA" id="ARBA00022741"/>
    </source>
</evidence>
<evidence type="ECO:0000256" key="10">
    <source>
        <dbReference type="ARBA" id="ARBA00022777"/>
    </source>
</evidence>
<feature type="region of interest" description="Disordered" evidence="19">
    <location>
        <begin position="960"/>
        <end position="997"/>
    </location>
</feature>
<evidence type="ECO:0000256" key="11">
    <source>
        <dbReference type="ARBA" id="ARBA00022840"/>
    </source>
</evidence>
<dbReference type="PANTHER" id="PTHR18898">
    <property type="entry name" value="NUCLEOPROTEIN TPR-RELATED"/>
    <property type="match status" value="1"/>
</dbReference>
<keyword evidence="4" id="KW-1003">Cell membrane</keyword>
<organism evidence="22 23">
    <name type="scientific">Roseobacter phage CRP-118</name>
    <dbReference type="NCBI Taxonomy" id="3072843"/>
    <lineage>
        <taxon>Viruses</taxon>
        <taxon>Duplodnaviria</taxon>
        <taxon>Heunggongvirae</taxon>
        <taxon>Uroviricota</taxon>
        <taxon>Caudoviricetes</taxon>
        <taxon>Autographivirales</taxon>
        <taxon>Autographivirales incertae sedis</taxon>
        <taxon>Shangxiadianvirus</taxon>
        <taxon>Shangxiadianvirus CRP118</taxon>
    </lineage>
</organism>
<dbReference type="GO" id="GO:0005886">
    <property type="term" value="C:plasma membrane"/>
    <property type="evidence" value="ECO:0007669"/>
    <property type="project" value="UniProtKB-SubCell"/>
</dbReference>
<keyword evidence="15" id="KW-0829">Tyrosine-protein kinase</keyword>
<feature type="compositionally biased region" description="Polar residues" evidence="19">
    <location>
        <begin position="962"/>
        <end position="982"/>
    </location>
</feature>
<sequence>MPTVKYSVSAYTADGTTTDYLITWDYLDDDHITVEVDGVSNDDPQANHTFVKLNDTTVRVTDGIGGAIAAGSEIQIRRNTPITTRPISFADGSALLASDLNKNSDYLLYAMQEALDEVDFTVQYQEEAEGFKDATEALRDETQVLRDATEVDSNAADAHRIAAATSETNAATSETNAATSETNAATSETNAATSETNAAASAAAALASEGAAATSETNASTSETNAAASAAAAAGSEAGVAADAATASAKASQASVSEANAATSATNSQASANNSAISATNSANSATASASSASAAATSESNASTSEGAAASSAASALVSKNAAAASQTAAAASETAAAASETAAAASEAAASTSETNAAASETAAAASQAAAATSEANAATSETNAATSETNAASSASAAATSETNAANSATAAASSQTAAATSETNAATSETNAATSETNAASSATSAASSASTATSAKDAALAALDSFDDRYLGVKSSDPTTDNDGNTLISGTLYYNDTDDVMKVYEGSQWVAAYASLSGAVLQSNNLSDLASAATSRVNLGVEIGVDVQAYSATLANTTASYTTAEESKLAGIEANAKNDQTITAGSGLTGGGTGDVTLNHADTSTQGSVNNSGATVIQDVTLDGFGHVTGLSSHTLTLADLGGSASADSIFTSATAPSNPQVGDIYYNTTNNVLYIRRGTVWQAINDSAPLYSGGAVTATLDYGDAYSNDITQGFSDDVDAVSSLNYTLSGSLPPNFTVSNNVISGTAPQVANTTTYNFGYTATDSVGNTSASKDYAITVNAPPVALASAPSGGGGVQVITFNNKTIYLLDNANIAFTLALNAGATLNMIMIGATGGASGSAQRHSGGFGAASFTVPNTMTNLYGIVGSGGGKTNTGSPGGGSAGSGGYGVSAGGGGYTGLFTSINRPHGDTVAIVGASGAAGHYSGSRGGGGGGFNLNGGTNFNDGTTSGDLSYGGTLTNGGSPNHNPRSYTSNNAGTGSQLQGGTGSSSQYDAGAGGGAGYYGGAGGRGGGGIDGGGGGGGSGYIDTSLPNLTIHYAATGTDTSRPDDMINDLNNAFGWSNAGTLLSFLGSNVGKAHNSGNSSDTGTAGAIFVW</sequence>
<evidence type="ECO:0000256" key="5">
    <source>
        <dbReference type="ARBA" id="ARBA00022679"/>
    </source>
</evidence>
<keyword evidence="16" id="KW-1015">Disulfide bond</keyword>
<evidence type="ECO:0000256" key="8">
    <source>
        <dbReference type="ARBA" id="ARBA00022732"/>
    </source>
</evidence>
<evidence type="ECO:0000256" key="6">
    <source>
        <dbReference type="ARBA" id="ARBA00022692"/>
    </source>
</evidence>
<dbReference type="GO" id="GO:0098015">
    <property type="term" value="C:virus tail"/>
    <property type="evidence" value="ECO:0007669"/>
    <property type="project" value="UniProtKB-KW"/>
</dbReference>
<dbReference type="PANTHER" id="PTHR18898:SF2">
    <property type="entry name" value="NUCLEOPROTEIN TPR"/>
    <property type="match status" value="1"/>
</dbReference>
<feature type="region of interest" description="Disordered" evidence="19">
    <location>
        <begin position="377"/>
        <end position="401"/>
    </location>
</feature>
<keyword evidence="9" id="KW-0547">Nucleotide-binding</keyword>
<dbReference type="GO" id="GO:0004714">
    <property type="term" value="F:transmembrane receptor protein tyrosine kinase activity"/>
    <property type="evidence" value="ECO:0007669"/>
    <property type="project" value="UniProtKB-EC"/>
</dbReference>
<evidence type="ECO:0000256" key="3">
    <source>
        <dbReference type="ARBA" id="ARBA00011902"/>
    </source>
</evidence>
<keyword evidence="6" id="KW-0812">Transmembrane</keyword>
<dbReference type="Proteomes" id="UP001301582">
    <property type="component" value="Segment"/>
</dbReference>
<name>A0AAX4G435_9CAUD</name>
<evidence type="ECO:0000256" key="17">
    <source>
        <dbReference type="ARBA" id="ARBA00023170"/>
    </source>
</evidence>